<comment type="catalytic activity">
    <reaction evidence="9">
        <text>N-terminal S-1,2-diacyl-sn-glyceryl-L-cysteinyl-[lipoprotein] + a glycerophospholipid = N-acyl-S-1,2-diacyl-sn-glyceryl-L-cysteinyl-[lipoprotein] + a 2-acyl-sn-glycero-3-phospholipid + H(+)</text>
        <dbReference type="Rhea" id="RHEA:48228"/>
        <dbReference type="Rhea" id="RHEA-COMP:14681"/>
        <dbReference type="Rhea" id="RHEA-COMP:14684"/>
        <dbReference type="ChEBI" id="CHEBI:15378"/>
        <dbReference type="ChEBI" id="CHEBI:136912"/>
        <dbReference type="ChEBI" id="CHEBI:140656"/>
        <dbReference type="ChEBI" id="CHEBI:140657"/>
        <dbReference type="ChEBI" id="CHEBI:140660"/>
        <dbReference type="EC" id="2.3.1.269"/>
    </reaction>
</comment>
<dbReference type="NCBIfam" id="TIGR00546">
    <property type="entry name" value="lnt"/>
    <property type="match status" value="1"/>
</dbReference>
<name>A0A371RIX4_9PROT</name>
<dbReference type="InterPro" id="IPR036526">
    <property type="entry name" value="C-N_Hydrolase_sf"/>
</dbReference>
<reference evidence="11 12" key="1">
    <citation type="submission" date="2018-08" db="EMBL/GenBank/DDBJ databases">
        <title>Parvularcula sp. SM1705, isolated from surface water of the South Sea China.</title>
        <authorList>
            <person name="Sun L."/>
        </authorList>
    </citation>
    <scope>NUCLEOTIDE SEQUENCE [LARGE SCALE GENOMIC DNA]</scope>
    <source>
        <strain evidence="11 12">SM1705</strain>
    </source>
</reference>
<dbReference type="PROSITE" id="PS50263">
    <property type="entry name" value="CN_HYDROLASE"/>
    <property type="match status" value="1"/>
</dbReference>
<comment type="function">
    <text evidence="9">Catalyzes the phospholipid dependent N-acylation of the N-terminal cysteine of apolipoprotein, the last step in lipoprotein maturation.</text>
</comment>
<sequence length="544" mass="59214">MTPKVTTEQTTDRWGAISTLINREAKRLAETRGWSRYGIAFGFGALTATALAPYYILPALAVGLCGLVILLDGAMASQTPKRMAFLTGWAFGFGYFLFGMYWLGFAFLVQADQFGWMIPIAIPAFTGFLGLFSALPAWLAAFVWRPGIARIAALAGFWAIFEFLRGNILTGFPWNLISQSFAGTALLAQPVAWVGPYGYSLILVFLAMLPAAAITGAERLSLRPLFGFAAGIAGILLFGIIRLAGEPAFREDAPKLVIVQPNVAQRDKFDSAKQAENFRRMIELTRQEAGEEEPALAVWPENAHPYLANASDAPGFFGSTLPQGTTLIAGTVRSWEDESHTRYGNSVAIFGTTMDGEKPLDAVYDKHHLVPFGEYLPLKGLLTSLGLSQLAPFAEGFTAGPGPRTFDAAGIKIAPLICYEDVFPRQLYPKNERPELLVVVTNDAWFGDNAGPRQHLDISRLRSIESGLPMARAANTGISGVFDARGRLLQEIPLYQQDVISIPVPSAGARTLYGSFGELMFVFLLFAAAFINFYVKLDATVEHA</sequence>
<dbReference type="SUPFAM" id="SSF56317">
    <property type="entry name" value="Carbon-nitrogen hydrolase"/>
    <property type="match status" value="1"/>
</dbReference>
<dbReference type="HAMAP" id="MF_01148">
    <property type="entry name" value="Lnt"/>
    <property type="match status" value="1"/>
</dbReference>
<comment type="subcellular location">
    <subcellularLocation>
        <location evidence="1 9">Cell membrane</location>
        <topology evidence="1 9">Multi-pass membrane protein</topology>
    </subcellularLocation>
</comment>
<dbReference type="PANTHER" id="PTHR38686:SF1">
    <property type="entry name" value="APOLIPOPROTEIN N-ACYLTRANSFERASE"/>
    <property type="match status" value="1"/>
</dbReference>
<comment type="caution">
    <text evidence="11">The sequence shown here is derived from an EMBL/GenBank/DDBJ whole genome shotgun (WGS) entry which is preliminary data.</text>
</comment>
<accession>A0A371RIX4</accession>
<evidence type="ECO:0000256" key="8">
    <source>
        <dbReference type="ARBA" id="ARBA00023315"/>
    </source>
</evidence>
<evidence type="ECO:0000256" key="2">
    <source>
        <dbReference type="ARBA" id="ARBA00010065"/>
    </source>
</evidence>
<proteinExistence type="inferred from homology"/>
<keyword evidence="5 9" id="KW-0812">Transmembrane</keyword>
<evidence type="ECO:0000313" key="12">
    <source>
        <dbReference type="Proteomes" id="UP000264589"/>
    </source>
</evidence>
<feature type="transmembrane region" description="Helical" evidence="9">
    <location>
        <begin position="225"/>
        <end position="245"/>
    </location>
</feature>
<evidence type="ECO:0000313" key="11">
    <source>
        <dbReference type="EMBL" id="RFB05391.1"/>
    </source>
</evidence>
<comment type="pathway">
    <text evidence="9">Protein modification; lipoprotein biosynthesis (N-acyl transfer).</text>
</comment>
<dbReference type="EMBL" id="QUQO01000001">
    <property type="protein sequence ID" value="RFB05391.1"/>
    <property type="molecule type" value="Genomic_DNA"/>
</dbReference>
<dbReference type="InterPro" id="IPR003010">
    <property type="entry name" value="C-N_Hydrolase"/>
</dbReference>
<dbReference type="GO" id="GO:0005886">
    <property type="term" value="C:plasma membrane"/>
    <property type="evidence" value="ECO:0007669"/>
    <property type="project" value="UniProtKB-SubCell"/>
</dbReference>
<dbReference type="RefSeq" id="WP_116392023.1">
    <property type="nucleotide sequence ID" value="NZ_QUQO01000001.1"/>
</dbReference>
<dbReference type="OrthoDB" id="9804277at2"/>
<evidence type="ECO:0000256" key="9">
    <source>
        <dbReference type="HAMAP-Rule" id="MF_01148"/>
    </source>
</evidence>
<dbReference type="Gene3D" id="3.60.110.10">
    <property type="entry name" value="Carbon-nitrogen hydrolase"/>
    <property type="match status" value="1"/>
</dbReference>
<dbReference type="UniPathway" id="UPA00666"/>
<dbReference type="GO" id="GO:0042158">
    <property type="term" value="P:lipoprotein biosynthetic process"/>
    <property type="evidence" value="ECO:0007669"/>
    <property type="project" value="UniProtKB-UniRule"/>
</dbReference>
<dbReference type="Pfam" id="PF20154">
    <property type="entry name" value="LNT_N"/>
    <property type="match status" value="1"/>
</dbReference>
<comment type="similarity">
    <text evidence="2 9">Belongs to the CN hydrolase family. Apolipoprotein N-acyltransferase subfamily.</text>
</comment>
<evidence type="ECO:0000256" key="1">
    <source>
        <dbReference type="ARBA" id="ARBA00004651"/>
    </source>
</evidence>
<feature type="transmembrane region" description="Helical" evidence="9">
    <location>
        <begin position="83"/>
        <end position="104"/>
    </location>
</feature>
<evidence type="ECO:0000259" key="10">
    <source>
        <dbReference type="PROSITE" id="PS50263"/>
    </source>
</evidence>
<dbReference type="Pfam" id="PF00795">
    <property type="entry name" value="CN_hydrolase"/>
    <property type="match status" value="1"/>
</dbReference>
<dbReference type="CDD" id="cd07571">
    <property type="entry name" value="ALP_N-acyl_transferase"/>
    <property type="match status" value="1"/>
</dbReference>
<protein>
    <recommendedName>
        <fullName evidence="9">Apolipoprotein N-acyltransferase</fullName>
        <shortName evidence="9">ALP N-acyltransferase</shortName>
        <ecNumber evidence="9">2.3.1.269</ecNumber>
    </recommendedName>
</protein>
<keyword evidence="7 9" id="KW-0472">Membrane</keyword>
<keyword evidence="4 9" id="KW-0808">Transferase</keyword>
<evidence type="ECO:0000256" key="3">
    <source>
        <dbReference type="ARBA" id="ARBA00022475"/>
    </source>
</evidence>
<keyword evidence="8 9" id="KW-0012">Acyltransferase</keyword>
<dbReference type="InterPro" id="IPR004563">
    <property type="entry name" value="Apolipo_AcylTrfase"/>
</dbReference>
<keyword evidence="6 9" id="KW-1133">Transmembrane helix</keyword>
<feature type="transmembrane region" description="Helical" evidence="9">
    <location>
        <begin position="116"/>
        <end position="144"/>
    </location>
</feature>
<dbReference type="GO" id="GO:0016410">
    <property type="term" value="F:N-acyltransferase activity"/>
    <property type="evidence" value="ECO:0007669"/>
    <property type="project" value="UniProtKB-UniRule"/>
</dbReference>
<dbReference type="InterPro" id="IPR045378">
    <property type="entry name" value="LNT_N"/>
</dbReference>
<dbReference type="InParanoid" id="A0A371RIX4"/>
<evidence type="ECO:0000256" key="4">
    <source>
        <dbReference type="ARBA" id="ARBA00022679"/>
    </source>
</evidence>
<keyword evidence="3 9" id="KW-1003">Cell membrane</keyword>
<feature type="transmembrane region" description="Helical" evidence="9">
    <location>
        <begin position="194"/>
        <end position="213"/>
    </location>
</feature>
<evidence type="ECO:0000256" key="7">
    <source>
        <dbReference type="ARBA" id="ARBA00023136"/>
    </source>
</evidence>
<feature type="transmembrane region" description="Helical" evidence="9">
    <location>
        <begin position="52"/>
        <end position="71"/>
    </location>
</feature>
<dbReference type="EC" id="2.3.1.269" evidence="9"/>
<evidence type="ECO:0000256" key="6">
    <source>
        <dbReference type="ARBA" id="ARBA00022989"/>
    </source>
</evidence>
<dbReference type="Proteomes" id="UP000264589">
    <property type="component" value="Unassembled WGS sequence"/>
</dbReference>
<organism evidence="11 12">
    <name type="scientific">Parvularcula marina</name>
    <dbReference type="NCBI Taxonomy" id="2292771"/>
    <lineage>
        <taxon>Bacteria</taxon>
        <taxon>Pseudomonadati</taxon>
        <taxon>Pseudomonadota</taxon>
        <taxon>Alphaproteobacteria</taxon>
        <taxon>Parvularculales</taxon>
        <taxon>Parvularculaceae</taxon>
        <taxon>Parvularcula</taxon>
    </lineage>
</organism>
<gene>
    <name evidence="9 11" type="primary">lnt</name>
    <name evidence="11" type="ORF">DX908_09060</name>
</gene>
<dbReference type="AlphaFoldDB" id="A0A371RIX4"/>
<keyword evidence="12" id="KW-1185">Reference proteome</keyword>
<feature type="transmembrane region" description="Helical" evidence="9">
    <location>
        <begin position="512"/>
        <end position="535"/>
    </location>
</feature>
<evidence type="ECO:0000256" key="5">
    <source>
        <dbReference type="ARBA" id="ARBA00022692"/>
    </source>
</evidence>
<feature type="domain" description="CN hydrolase" evidence="10">
    <location>
        <begin position="259"/>
        <end position="506"/>
    </location>
</feature>
<dbReference type="FunCoup" id="A0A371RIX4">
    <property type="interactions" value="278"/>
</dbReference>
<keyword evidence="11" id="KW-0449">Lipoprotein</keyword>
<dbReference type="PANTHER" id="PTHR38686">
    <property type="entry name" value="APOLIPOPROTEIN N-ACYLTRANSFERASE"/>
    <property type="match status" value="1"/>
</dbReference>
<feature type="transmembrane region" description="Helical" evidence="9">
    <location>
        <begin position="151"/>
        <end position="174"/>
    </location>
</feature>